<organism evidence="7 9">
    <name type="scientific">Pediococcus acidilactici</name>
    <dbReference type="NCBI Taxonomy" id="1254"/>
    <lineage>
        <taxon>Bacteria</taxon>
        <taxon>Bacillati</taxon>
        <taxon>Bacillota</taxon>
        <taxon>Bacilli</taxon>
        <taxon>Lactobacillales</taxon>
        <taxon>Lactobacillaceae</taxon>
        <taxon>Pediococcus</taxon>
        <taxon>Pediococcus acidilactici group</taxon>
    </lineage>
</organism>
<reference evidence="7" key="2">
    <citation type="submission" date="2023-10" db="EMBL/GenBank/DDBJ databases">
        <authorList>
            <person name="Khurajog B."/>
        </authorList>
    </citation>
    <scope>NUCLEOTIDE SEQUENCE</scope>
    <source>
        <strain evidence="8">BF14</strain>
        <strain evidence="7">BF9</strain>
    </source>
</reference>
<protein>
    <submittedName>
        <fullName evidence="7">Iron export ABC transporter permease subunit FetB</fullName>
    </submittedName>
</protein>
<evidence type="ECO:0000256" key="5">
    <source>
        <dbReference type="ARBA" id="ARBA00023136"/>
    </source>
</evidence>
<dbReference type="GeneID" id="57365748"/>
<comment type="caution">
    <text evidence="7">The sequence shown here is derived from an EMBL/GenBank/DDBJ whole genome shotgun (WGS) entry which is preliminary data.</text>
</comment>
<dbReference type="AlphaFoldDB" id="A0AAN6BHE8"/>
<feature type="transmembrane region" description="Helical" evidence="6">
    <location>
        <begin position="214"/>
        <end position="243"/>
    </location>
</feature>
<feature type="transmembrane region" description="Helical" evidence="6">
    <location>
        <begin position="121"/>
        <end position="141"/>
    </location>
</feature>
<evidence type="ECO:0000256" key="1">
    <source>
        <dbReference type="ARBA" id="ARBA00004141"/>
    </source>
</evidence>
<comment type="subcellular location">
    <subcellularLocation>
        <location evidence="1">Membrane</location>
        <topology evidence="1">Multi-pass membrane protein</topology>
    </subcellularLocation>
</comment>
<evidence type="ECO:0000256" key="6">
    <source>
        <dbReference type="SAM" id="Phobius"/>
    </source>
</evidence>
<dbReference type="EMBL" id="JAWJAV010000001">
    <property type="protein sequence ID" value="MDV2620252.1"/>
    <property type="molecule type" value="Genomic_DNA"/>
</dbReference>
<dbReference type="InterPro" id="IPR005226">
    <property type="entry name" value="UPF0014_fam"/>
</dbReference>
<sequence length="251" mass="27133">MNLIVSPLALSFAIILVIIALGINLHEKIGLEKDMVVGVVRAVIQLTVVGYVLTYVIKVDRVWLTILMVLIIIFNAALNAKKRADKIPHAFFISLLAISVATVTTICLLVLARAIKFTPSQIVPISGMIASNTMVAIGLCYRSMNQTFKDQRQGVLERLALGANLKQASRAIVQSSIKTGMSPTIDSAKTVGIVSLPGMMSGLIFAGVDPTKAILYQIMVTFMLLAATSIGSVIACYMAYPLFYNDDLQLK</sequence>
<feature type="transmembrane region" description="Helical" evidence="6">
    <location>
        <begin position="62"/>
        <end position="78"/>
    </location>
</feature>
<evidence type="ECO:0000313" key="8">
    <source>
        <dbReference type="EMBL" id="MDV2910890.1"/>
    </source>
</evidence>
<keyword evidence="5 6" id="KW-0472">Membrane</keyword>
<dbReference type="EMBL" id="JAWJAX010000003">
    <property type="protein sequence ID" value="MDV2910890.1"/>
    <property type="molecule type" value="Genomic_DNA"/>
</dbReference>
<dbReference type="RefSeq" id="WP_004165726.1">
    <property type="nucleotide sequence ID" value="NZ_BJMF01000002.1"/>
</dbReference>
<proteinExistence type="inferred from homology"/>
<dbReference type="PANTHER" id="PTHR30028">
    <property type="entry name" value="UPF0014 INNER MEMBRANE PROTEIN YBBM-RELATED"/>
    <property type="match status" value="1"/>
</dbReference>
<comment type="similarity">
    <text evidence="2">Belongs to the UPF0014 family.</text>
</comment>
<keyword evidence="3 6" id="KW-0812">Transmembrane</keyword>
<evidence type="ECO:0000313" key="9">
    <source>
        <dbReference type="Proteomes" id="UP001280897"/>
    </source>
</evidence>
<evidence type="ECO:0000256" key="4">
    <source>
        <dbReference type="ARBA" id="ARBA00022989"/>
    </source>
</evidence>
<dbReference type="Proteomes" id="UP001280897">
    <property type="component" value="Unassembled WGS sequence"/>
</dbReference>
<dbReference type="Proteomes" id="UP001280415">
    <property type="component" value="Unassembled WGS sequence"/>
</dbReference>
<dbReference type="Pfam" id="PF03649">
    <property type="entry name" value="UPF0014"/>
    <property type="match status" value="1"/>
</dbReference>
<evidence type="ECO:0000256" key="3">
    <source>
        <dbReference type="ARBA" id="ARBA00022692"/>
    </source>
</evidence>
<feature type="transmembrane region" description="Helical" evidence="6">
    <location>
        <begin position="90"/>
        <end position="115"/>
    </location>
</feature>
<evidence type="ECO:0000256" key="2">
    <source>
        <dbReference type="ARBA" id="ARBA00005268"/>
    </source>
</evidence>
<feature type="transmembrane region" description="Helical" evidence="6">
    <location>
        <begin position="6"/>
        <end position="23"/>
    </location>
</feature>
<reference evidence="7" key="1">
    <citation type="journal article" date="2023" name="PeerJ">
        <title>Selection and evaluation of lactic acid bacteria from chicken feces in Thailand as potential probiotics.</title>
        <authorList>
            <person name="Khurajog B."/>
            <person name="Disastra Y."/>
            <person name="Lawwyne L.D."/>
            <person name="Sirichokchatchawan W."/>
            <person name="Niyomtham W."/>
            <person name="Yindee J."/>
            <person name="Hampson D.J."/>
            <person name="Prapasarakul N."/>
        </authorList>
    </citation>
    <scope>NUCLEOTIDE SEQUENCE</scope>
    <source>
        <strain evidence="8">BF14</strain>
        <strain evidence="7">BF9</strain>
    </source>
</reference>
<dbReference type="KEGG" id="paci:A4V11_01180"/>
<name>A0AAN6BHE8_PEDAC</name>
<evidence type="ECO:0000313" key="7">
    <source>
        <dbReference type="EMBL" id="MDV2620252.1"/>
    </source>
</evidence>
<keyword evidence="4 6" id="KW-1133">Transmembrane helix</keyword>
<feature type="transmembrane region" description="Helical" evidence="6">
    <location>
        <begin position="190"/>
        <end position="208"/>
    </location>
</feature>
<dbReference type="PANTHER" id="PTHR30028:SF0">
    <property type="entry name" value="PROTEIN ALUMINUM SENSITIVE 3"/>
    <property type="match status" value="1"/>
</dbReference>
<accession>A0AAN6BHE8</accession>
<feature type="transmembrane region" description="Helical" evidence="6">
    <location>
        <begin position="35"/>
        <end position="56"/>
    </location>
</feature>
<dbReference type="GO" id="GO:0005886">
    <property type="term" value="C:plasma membrane"/>
    <property type="evidence" value="ECO:0007669"/>
    <property type="project" value="TreeGrafter"/>
</dbReference>
<gene>
    <name evidence="7" type="primary">fetB</name>
    <name evidence="7" type="ORF">R0G89_00685</name>
    <name evidence="8" type="ORF">R0H03_03300</name>
</gene>